<accession>A0AAW4WDG3</accession>
<dbReference type="Pfam" id="PF09084">
    <property type="entry name" value="NMT1"/>
    <property type="match status" value="1"/>
</dbReference>
<sequence length="318" mass="34460">MSFPLCACKSDDSKTLTTVKLNEVAHSIFYAPMYVAIEKGYFEDEGIELSLTTGFGADKTMAAVVSGDADVGFMGTEASIYAYTEGAKDHVINFAQLTQRAGNFVVARENTDSFSYEDMIGKDVLGGRAGGTPEMVYEYVLRENGVSPSEVKIDQSIDFGSTAAAFSGGQGDYTIEFEPSATALEQSGDGYVVASIGVDSGYLPYTAFCAKESYLKENADLIQHFTNALQKGMDYVAGHSPEEIATVIAPQFSETDLKTLTLIVSRYYDQETWNTDLILREEGYDLMLTILEESGVLSGAAPYEDLVNTDFAEKASTL</sequence>
<evidence type="ECO:0000256" key="1">
    <source>
        <dbReference type="ARBA" id="ARBA00004418"/>
    </source>
</evidence>
<reference evidence="5" key="1">
    <citation type="submission" date="2021-10" db="EMBL/GenBank/DDBJ databases">
        <title>Anaerobic single-cell dispensing facilitates the cultivation of human gut bacteria.</title>
        <authorList>
            <person name="Afrizal A."/>
        </authorList>
    </citation>
    <scope>NUCLEOTIDE SEQUENCE</scope>
    <source>
        <strain evidence="5">CLA-AA-H204</strain>
    </source>
</reference>
<comment type="subcellular location">
    <subcellularLocation>
        <location evidence="1">Periplasm</location>
    </subcellularLocation>
</comment>
<feature type="domain" description="SsuA/THI5-like" evidence="4">
    <location>
        <begin position="31"/>
        <end position="239"/>
    </location>
</feature>
<dbReference type="SUPFAM" id="SSF53850">
    <property type="entry name" value="Periplasmic binding protein-like II"/>
    <property type="match status" value="1"/>
</dbReference>
<proteinExistence type="inferred from homology"/>
<dbReference type="PANTHER" id="PTHR30024">
    <property type="entry name" value="ALIPHATIC SULFONATES-BINDING PROTEIN-RELATED"/>
    <property type="match status" value="1"/>
</dbReference>
<dbReference type="InterPro" id="IPR015168">
    <property type="entry name" value="SsuA/THI5"/>
</dbReference>
<comment type="similarity">
    <text evidence="2">Belongs to the bacterial solute-binding protein SsuA/TauA family.</text>
</comment>
<dbReference type="AlphaFoldDB" id="A0AAW4WDG3"/>
<dbReference type="Proteomes" id="UP001198893">
    <property type="component" value="Unassembled WGS sequence"/>
</dbReference>
<evidence type="ECO:0000313" key="6">
    <source>
        <dbReference type="Proteomes" id="UP001198893"/>
    </source>
</evidence>
<dbReference type="GO" id="GO:0042597">
    <property type="term" value="C:periplasmic space"/>
    <property type="evidence" value="ECO:0007669"/>
    <property type="project" value="UniProtKB-SubCell"/>
</dbReference>
<evidence type="ECO:0000256" key="2">
    <source>
        <dbReference type="ARBA" id="ARBA00010742"/>
    </source>
</evidence>
<comment type="caution">
    <text evidence="5">The sequence shown here is derived from an EMBL/GenBank/DDBJ whole genome shotgun (WGS) entry which is preliminary data.</text>
</comment>
<evidence type="ECO:0000256" key="3">
    <source>
        <dbReference type="ARBA" id="ARBA00022729"/>
    </source>
</evidence>
<name>A0AAW4WDG3_9FIRM</name>
<protein>
    <submittedName>
        <fullName evidence="5">ABC transporter substrate-binding protein</fullName>
    </submittedName>
</protein>
<evidence type="ECO:0000313" key="5">
    <source>
        <dbReference type="EMBL" id="MCC2241933.1"/>
    </source>
</evidence>
<dbReference type="PANTHER" id="PTHR30024:SF47">
    <property type="entry name" value="TAURINE-BINDING PERIPLASMIC PROTEIN"/>
    <property type="match status" value="1"/>
</dbReference>
<dbReference type="Gene3D" id="3.40.190.10">
    <property type="entry name" value="Periplasmic binding protein-like II"/>
    <property type="match status" value="2"/>
</dbReference>
<evidence type="ECO:0000259" key="4">
    <source>
        <dbReference type="Pfam" id="PF09084"/>
    </source>
</evidence>
<gene>
    <name evidence="5" type="ORF">LKD47_06415</name>
</gene>
<keyword evidence="3" id="KW-0732">Signal</keyword>
<organism evidence="5 6">
    <name type="scientific">Roseburia amylophila</name>
    <dbReference type="NCBI Taxonomy" id="2981794"/>
    <lineage>
        <taxon>Bacteria</taxon>
        <taxon>Bacillati</taxon>
        <taxon>Bacillota</taxon>
        <taxon>Clostridia</taxon>
        <taxon>Lachnospirales</taxon>
        <taxon>Lachnospiraceae</taxon>
        <taxon>Roseburia</taxon>
    </lineage>
</organism>
<dbReference type="EMBL" id="JAJEQW010000005">
    <property type="protein sequence ID" value="MCC2241933.1"/>
    <property type="molecule type" value="Genomic_DNA"/>
</dbReference>